<keyword evidence="2" id="KW-0285">Flavoprotein</keyword>
<feature type="region of interest" description="Disordered" evidence="4">
    <location>
        <begin position="335"/>
        <end position="354"/>
    </location>
</feature>
<keyword evidence="3" id="KW-0274">FAD</keyword>
<feature type="domain" description="FAD-binding" evidence="5">
    <location>
        <begin position="375"/>
        <end position="463"/>
    </location>
</feature>
<dbReference type="AlphaFoldDB" id="A0A0G4FJN6"/>
<dbReference type="GO" id="GO:0016709">
    <property type="term" value="F:oxidoreductase activity, acting on paired donors, with incorporation or reduction of molecular oxygen, NAD(P)H as one donor, and incorporation of one atom of oxygen"/>
    <property type="evidence" value="ECO:0007669"/>
    <property type="project" value="UniProtKB-ARBA"/>
</dbReference>
<protein>
    <recommendedName>
        <fullName evidence="5">FAD-binding domain-containing protein</fullName>
    </recommendedName>
</protein>
<dbReference type="GO" id="GO:0071949">
    <property type="term" value="F:FAD binding"/>
    <property type="evidence" value="ECO:0007669"/>
    <property type="project" value="InterPro"/>
</dbReference>
<proteinExistence type="predicted"/>
<dbReference type="Gene3D" id="3.30.70.2450">
    <property type="match status" value="2"/>
</dbReference>
<feature type="compositionally biased region" description="Basic and acidic residues" evidence="4">
    <location>
        <begin position="343"/>
        <end position="354"/>
    </location>
</feature>
<evidence type="ECO:0000259" key="5">
    <source>
        <dbReference type="Pfam" id="PF01494"/>
    </source>
</evidence>
<dbReference type="Gene3D" id="3.50.50.60">
    <property type="entry name" value="FAD/NAD(P)-binding domain"/>
    <property type="match status" value="2"/>
</dbReference>
<evidence type="ECO:0000256" key="1">
    <source>
        <dbReference type="ARBA" id="ARBA00001974"/>
    </source>
</evidence>
<dbReference type="InParanoid" id="A0A0G4FJN6"/>
<keyword evidence="7" id="KW-1185">Reference proteome</keyword>
<dbReference type="PRINTS" id="PR00420">
    <property type="entry name" value="RNGMNOXGNASE"/>
</dbReference>
<dbReference type="EMBL" id="CDMY01000450">
    <property type="protein sequence ID" value="CEM13969.1"/>
    <property type="molecule type" value="Genomic_DNA"/>
</dbReference>
<feature type="region of interest" description="Disordered" evidence="4">
    <location>
        <begin position="274"/>
        <end position="311"/>
    </location>
</feature>
<dbReference type="PhylomeDB" id="A0A0G4FJN6"/>
<evidence type="ECO:0000256" key="4">
    <source>
        <dbReference type="SAM" id="MobiDB-lite"/>
    </source>
</evidence>
<gene>
    <name evidence="6" type="ORF">Vbra_9257</name>
</gene>
<evidence type="ECO:0000313" key="6">
    <source>
        <dbReference type="EMBL" id="CEM13969.1"/>
    </source>
</evidence>
<dbReference type="OrthoDB" id="1716816at2759"/>
<dbReference type="VEuPathDB" id="CryptoDB:Vbra_9257"/>
<accession>A0A0G4FJN6</accession>
<evidence type="ECO:0000313" key="7">
    <source>
        <dbReference type="Proteomes" id="UP000041254"/>
    </source>
</evidence>
<sequence length="867" mass="93135">MADVGSVDAVVIGSTVTALTLACDLQRRGVDFVLVEHSSASSAAHMGARESQLLADSGDAEGYGDVILQPRSLEMFEDLDVSSEIMRRGRVQTGERVYLYGDLCVDWLYDSSVIKQSSIFSLPVTLEQRDLKSILRERLDSSRIIADDFVCDITVANDGSNEILVTLLNEGHSIRCKYCVGADGFDSFVRESVKFKSTATRMSAGSFITADVNLHWSLNIDDAKYNMLLGDGVAMCAVGLEKGVTSEEGSRWHLTVHRPVDKARQAQAPVQLLLPPTDDSASTTTAPPTDCPVATNSRSISEDISSPASSNQRWYLHAPPLRSPSISTQGTALTAFLSPQPPKRSDVGDKDEKGEAIEEGELVLPTREELEFMIQKAVPSSRLVRINSISRSEIVSRSVTSFRRGNVLVAGGAAVMHPPLLHQGLNDAIQDAYNLGWKLALVVKGSAPDALLDTYDQERRAVGGHARLITTTPCRSIASGSKWVRWAIKAFCPTLIGFSSVNEALTCKAAQINISYPANTAVCGRVWMSGSLRPGQRAPDAMLAKMDDGTNMSFVRLHQLLSGPHHTLLVCVRLPFDPTAAHTGPQRILSPRSVESSGELPPSLTSVIDAGVLASMLEEATTFACHAIRPFNSITYGTHVPIRAVFVLTAGKASIIPVLPLLSQRFASLPPPTQYPPAATAAQVGELPAFGESWCEGGGGGVHDAASSNADCVAFLTELMARKLDRAVEDNELFVGWDAEGEVVNRFKLSLQEDPSPSPWSKLMDPIRMLHNPASECGQVPLRKPQHNSPPPAATTTGVRAEASIDYTGIYAGGVRVGTGRCGAFALIRPDGYLSNHGYLGDSGARDELLGRLSAWGGAEKEQGLQK</sequence>
<reference evidence="6 7" key="1">
    <citation type="submission" date="2014-11" db="EMBL/GenBank/DDBJ databases">
        <authorList>
            <person name="Zhu J."/>
            <person name="Qi W."/>
            <person name="Song R."/>
        </authorList>
    </citation>
    <scope>NUCLEOTIDE SEQUENCE [LARGE SCALE GENOMIC DNA]</scope>
</reference>
<dbReference type="Proteomes" id="UP000041254">
    <property type="component" value="Unassembled WGS sequence"/>
</dbReference>
<dbReference type="PANTHER" id="PTHR43004:SF19">
    <property type="entry name" value="BINDING MONOOXYGENASE, PUTATIVE (JCVI)-RELATED"/>
    <property type="match status" value="1"/>
</dbReference>
<dbReference type="InterPro" id="IPR002938">
    <property type="entry name" value="FAD-bd"/>
</dbReference>
<feature type="compositionally biased region" description="Low complexity" evidence="4">
    <location>
        <begin position="297"/>
        <end position="310"/>
    </location>
</feature>
<dbReference type="InterPro" id="IPR050641">
    <property type="entry name" value="RIFMO-like"/>
</dbReference>
<dbReference type="InterPro" id="IPR036188">
    <property type="entry name" value="FAD/NAD-bd_sf"/>
</dbReference>
<organism evidence="6 7">
    <name type="scientific">Vitrella brassicaformis (strain CCMP3155)</name>
    <dbReference type="NCBI Taxonomy" id="1169540"/>
    <lineage>
        <taxon>Eukaryota</taxon>
        <taxon>Sar</taxon>
        <taxon>Alveolata</taxon>
        <taxon>Colpodellida</taxon>
        <taxon>Vitrellaceae</taxon>
        <taxon>Vitrella</taxon>
    </lineage>
</organism>
<evidence type="ECO:0000256" key="3">
    <source>
        <dbReference type="ARBA" id="ARBA00022827"/>
    </source>
</evidence>
<name>A0A0G4FJN6_VITBC</name>
<dbReference type="SUPFAM" id="SSF51905">
    <property type="entry name" value="FAD/NAD(P)-binding domain"/>
    <property type="match status" value="1"/>
</dbReference>
<comment type="cofactor">
    <cofactor evidence="1">
        <name>FAD</name>
        <dbReference type="ChEBI" id="CHEBI:57692"/>
    </cofactor>
</comment>
<dbReference type="STRING" id="1169540.A0A0G4FJN6"/>
<feature type="domain" description="FAD-binding" evidence="5">
    <location>
        <begin position="7"/>
        <end position="213"/>
    </location>
</feature>
<dbReference type="PANTHER" id="PTHR43004">
    <property type="entry name" value="TRK SYSTEM POTASSIUM UPTAKE PROTEIN"/>
    <property type="match status" value="1"/>
</dbReference>
<dbReference type="Pfam" id="PF01494">
    <property type="entry name" value="FAD_binding_3"/>
    <property type="match status" value="2"/>
</dbReference>
<evidence type="ECO:0000256" key="2">
    <source>
        <dbReference type="ARBA" id="ARBA00022630"/>
    </source>
</evidence>